<dbReference type="Proteomes" id="UP000324897">
    <property type="component" value="Chromosome 1"/>
</dbReference>
<keyword evidence="2" id="KW-1185">Reference proteome</keyword>
<organism evidence="1 2">
    <name type="scientific">Eragrostis curvula</name>
    <name type="common">weeping love grass</name>
    <dbReference type="NCBI Taxonomy" id="38414"/>
    <lineage>
        <taxon>Eukaryota</taxon>
        <taxon>Viridiplantae</taxon>
        <taxon>Streptophyta</taxon>
        <taxon>Embryophyta</taxon>
        <taxon>Tracheophyta</taxon>
        <taxon>Spermatophyta</taxon>
        <taxon>Magnoliopsida</taxon>
        <taxon>Liliopsida</taxon>
        <taxon>Poales</taxon>
        <taxon>Poaceae</taxon>
        <taxon>PACMAD clade</taxon>
        <taxon>Chloridoideae</taxon>
        <taxon>Eragrostideae</taxon>
        <taxon>Eragrostidinae</taxon>
        <taxon>Eragrostis</taxon>
    </lineage>
</organism>
<evidence type="ECO:0000313" key="1">
    <source>
        <dbReference type="EMBL" id="TVU28447.1"/>
    </source>
</evidence>
<dbReference type="EMBL" id="RWGY01000011">
    <property type="protein sequence ID" value="TVU28447.1"/>
    <property type="molecule type" value="Genomic_DNA"/>
</dbReference>
<feature type="non-terminal residue" evidence="1">
    <location>
        <position position="1"/>
    </location>
</feature>
<dbReference type="AlphaFoldDB" id="A0A5J9UZB7"/>
<evidence type="ECO:0000313" key="2">
    <source>
        <dbReference type="Proteomes" id="UP000324897"/>
    </source>
</evidence>
<gene>
    <name evidence="1" type="ORF">EJB05_19964</name>
</gene>
<protein>
    <submittedName>
        <fullName evidence="1">Uncharacterized protein</fullName>
    </submittedName>
</protein>
<comment type="caution">
    <text evidence="1">The sequence shown here is derived from an EMBL/GenBank/DDBJ whole genome shotgun (WGS) entry which is preliminary data.</text>
</comment>
<reference evidence="1 2" key="1">
    <citation type="journal article" date="2019" name="Sci. Rep.">
        <title>A high-quality genome of Eragrostis curvula grass provides insights into Poaceae evolution and supports new strategies to enhance forage quality.</title>
        <authorList>
            <person name="Carballo J."/>
            <person name="Santos B.A.C.M."/>
            <person name="Zappacosta D."/>
            <person name="Garbus I."/>
            <person name="Selva J.P."/>
            <person name="Gallo C.A."/>
            <person name="Diaz A."/>
            <person name="Albertini E."/>
            <person name="Caccamo M."/>
            <person name="Echenique V."/>
        </authorList>
    </citation>
    <scope>NUCLEOTIDE SEQUENCE [LARGE SCALE GENOMIC DNA]</scope>
    <source>
        <strain evidence="2">cv. Victoria</strain>
        <tissue evidence="1">Leaf</tissue>
    </source>
</reference>
<accession>A0A5J9UZB7</accession>
<name>A0A5J9UZB7_9POAL</name>
<sequence length="89" mass="9874">MAMRRLVAPLCRVHDNERNPSFLSFVSSFTCERFRSSTNHRYSVERMQNCCPCALELSGGGEEVGSTYGLDGDEEGRCSCPADTSHAHL</sequence>
<dbReference type="Gramene" id="TVU28447">
    <property type="protein sequence ID" value="TVU28447"/>
    <property type="gene ID" value="EJB05_19964"/>
</dbReference>
<proteinExistence type="predicted"/>